<comment type="similarity">
    <text evidence="1">Belongs to the short-chain dehydrogenases/reductases (SDR) family.</text>
</comment>
<dbReference type="NCBIfam" id="NF005559">
    <property type="entry name" value="PRK07231.1"/>
    <property type="match status" value="1"/>
</dbReference>
<organism evidence="3 4">
    <name type="scientific">Bradymonas sediminis</name>
    <dbReference type="NCBI Taxonomy" id="1548548"/>
    <lineage>
        <taxon>Bacteria</taxon>
        <taxon>Deltaproteobacteria</taxon>
        <taxon>Bradymonadales</taxon>
        <taxon>Bradymonadaceae</taxon>
        <taxon>Bradymonas</taxon>
    </lineage>
</organism>
<evidence type="ECO:0000256" key="1">
    <source>
        <dbReference type="ARBA" id="ARBA00006484"/>
    </source>
</evidence>
<evidence type="ECO:0000313" key="4">
    <source>
        <dbReference type="Proteomes" id="UP000249799"/>
    </source>
</evidence>
<dbReference type="CDD" id="cd05233">
    <property type="entry name" value="SDR_c"/>
    <property type="match status" value="1"/>
</dbReference>
<dbReference type="PANTHER" id="PTHR24321">
    <property type="entry name" value="DEHYDROGENASES, SHORT CHAIN"/>
    <property type="match status" value="1"/>
</dbReference>
<protein>
    <submittedName>
        <fullName evidence="3">Short chain dehydrogenase</fullName>
    </submittedName>
</protein>
<gene>
    <name evidence="3" type="ORF">DN745_04645</name>
</gene>
<dbReference type="SUPFAM" id="SSF51735">
    <property type="entry name" value="NAD(P)-binding Rossmann-fold domains"/>
    <property type="match status" value="1"/>
</dbReference>
<dbReference type="PROSITE" id="PS00061">
    <property type="entry name" value="ADH_SHORT"/>
    <property type="match status" value="1"/>
</dbReference>
<dbReference type="PRINTS" id="PR00081">
    <property type="entry name" value="GDHRDH"/>
</dbReference>
<keyword evidence="4" id="KW-1185">Reference proteome</keyword>
<dbReference type="FunFam" id="3.40.50.720:FF:000084">
    <property type="entry name" value="Short-chain dehydrogenase reductase"/>
    <property type="match status" value="1"/>
</dbReference>
<dbReference type="InterPro" id="IPR036291">
    <property type="entry name" value="NAD(P)-bd_dom_sf"/>
</dbReference>
<proteinExistence type="inferred from homology"/>
<dbReference type="RefSeq" id="WP_111332598.1">
    <property type="nucleotide sequence ID" value="NZ_CP030032.1"/>
</dbReference>
<dbReference type="GO" id="GO:0016491">
    <property type="term" value="F:oxidoreductase activity"/>
    <property type="evidence" value="ECO:0007669"/>
    <property type="project" value="UniProtKB-KW"/>
</dbReference>
<sequence length="254" mass="26344">MSEKSFQDKVALVTGAAAGIGRATALGFAKEGAKVVVSDVDDAGGEETLAMIRELGGEGIYAHADVSSLEQVDALFDTLKKTYGRLDFACNNAGIEGAHVPTADCTLENWDRTIGINLNGVFYCMRRELELMAPAKSGVIVNMSSIAGLKGLANMPAYVASKHAVVGLTKTAALEYAGIGVRINAICPGGVATPMVERMTGGDPEIMAQYAAMEPVGRMGRPEEIADAVIWLCSDKASFVTGSAIPVDGGVLAG</sequence>
<dbReference type="PRINTS" id="PR00080">
    <property type="entry name" value="SDRFAMILY"/>
</dbReference>
<dbReference type="AlphaFoldDB" id="A0A2Z4FIV0"/>
<dbReference type="Pfam" id="PF13561">
    <property type="entry name" value="adh_short_C2"/>
    <property type="match status" value="1"/>
</dbReference>
<dbReference type="Gene3D" id="3.40.50.720">
    <property type="entry name" value="NAD(P)-binding Rossmann-like Domain"/>
    <property type="match status" value="1"/>
</dbReference>
<dbReference type="NCBIfam" id="NF004818">
    <property type="entry name" value="PRK06172.1"/>
    <property type="match status" value="1"/>
</dbReference>
<accession>A0A2Z4FIV0</accession>
<reference evidence="3 4" key="1">
    <citation type="submission" date="2018-06" db="EMBL/GenBank/DDBJ databases">
        <title>Lujinxingia sediminis gen. nov. sp. nov., a new facultative anaerobic member of the class Deltaproteobacteria, and proposal of Lujinxingaceae fam. nov.</title>
        <authorList>
            <person name="Guo L.-Y."/>
            <person name="Li C.-M."/>
            <person name="Wang S."/>
            <person name="Du Z.-J."/>
        </authorList>
    </citation>
    <scope>NUCLEOTIDE SEQUENCE [LARGE SCALE GENOMIC DNA]</scope>
    <source>
        <strain evidence="3 4">FA350</strain>
    </source>
</reference>
<evidence type="ECO:0000256" key="2">
    <source>
        <dbReference type="ARBA" id="ARBA00023002"/>
    </source>
</evidence>
<evidence type="ECO:0000313" key="3">
    <source>
        <dbReference type="EMBL" id="AWV88664.1"/>
    </source>
</evidence>
<keyword evidence="2" id="KW-0560">Oxidoreductase</keyword>
<dbReference type="InterPro" id="IPR002347">
    <property type="entry name" value="SDR_fam"/>
</dbReference>
<dbReference type="PANTHER" id="PTHR24321:SF8">
    <property type="entry name" value="ESTRADIOL 17-BETA-DEHYDROGENASE 8-RELATED"/>
    <property type="match status" value="1"/>
</dbReference>
<dbReference type="Proteomes" id="UP000249799">
    <property type="component" value="Chromosome"/>
</dbReference>
<dbReference type="EMBL" id="CP030032">
    <property type="protein sequence ID" value="AWV88664.1"/>
    <property type="molecule type" value="Genomic_DNA"/>
</dbReference>
<name>A0A2Z4FIV0_9DELT</name>
<dbReference type="KEGG" id="bsed:DN745_04645"/>
<dbReference type="InterPro" id="IPR020904">
    <property type="entry name" value="Sc_DH/Rdtase_CS"/>
</dbReference>
<dbReference type="OrthoDB" id="5354363at2"/>